<dbReference type="InterPro" id="IPR012320">
    <property type="entry name" value="SHD_dom"/>
</dbReference>
<evidence type="ECO:0000256" key="5">
    <source>
        <dbReference type="SAM" id="MobiDB-lite"/>
    </source>
</evidence>
<dbReference type="EMBL" id="JAOPHQ010001133">
    <property type="protein sequence ID" value="KAK0152305.1"/>
    <property type="molecule type" value="Genomic_DNA"/>
</dbReference>
<dbReference type="InterPro" id="IPR028565">
    <property type="entry name" value="MHD"/>
</dbReference>
<feature type="region of interest" description="Disordered" evidence="5">
    <location>
        <begin position="145"/>
        <end position="185"/>
    </location>
</feature>
<accession>A0AA47N5L4</accession>
<feature type="domain" description="MHD" evidence="7">
    <location>
        <begin position="484"/>
        <end position="792"/>
    </location>
</feature>
<dbReference type="Gene3D" id="2.60.40.1170">
    <property type="entry name" value="Mu homology domain, subdomain B"/>
    <property type="match status" value="2"/>
</dbReference>
<keyword evidence="4" id="KW-0254">Endocytosis</keyword>
<keyword evidence="3" id="KW-0963">Cytoplasm</keyword>
<dbReference type="InterPro" id="IPR050431">
    <property type="entry name" value="Adaptor_comp_med_subunit"/>
</dbReference>
<feature type="compositionally biased region" description="Polar residues" evidence="5">
    <location>
        <begin position="176"/>
        <end position="185"/>
    </location>
</feature>
<dbReference type="PROSITE" id="PS51072">
    <property type="entry name" value="MHD"/>
    <property type="match status" value="1"/>
</dbReference>
<comment type="similarity">
    <text evidence="2">Belongs to the Stoned B family.</text>
</comment>
<dbReference type="Pfam" id="PF00928">
    <property type="entry name" value="Adap_comp_sub"/>
    <property type="match status" value="1"/>
</dbReference>
<feature type="domain" description="SHD" evidence="6">
    <location>
        <begin position="333"/>
        <end position="466"/>
    </location>
</feature>
<dbReference type="GO" id="GO:0005737">
    <property type="term" value="C:cytoplasm"/>
    <property type="evidence" value="ECO:0007669"/>
    <property type="project" value="UniProtKB-SubCell"/>
</dbReference>
<evidence type="ECO:0000256" key="4">
    <source>
        <dbReference type="ARBA" id="ARBA00022583"/>
    </source>
</evidence>
<dbReference type="SUPFAM" id="SSF49447">
    <property type="entry name" value="Second domain of Mu2 adaptin subunit (ap50) of ap2 adaptor"/>
    <property type="match status" value="1"/>
</dbReference>
<evidence type="ECO:0000259" key="6">
    <source>
        <dbReference type="PROSITE" id="PS51070"/>
    </source>
</evidence>
<sequence>MLQSCQPRQPHNIQGLKELRADLIHPRGPATEELTKQRIGIQWWRSFCDVKVPFRIHFDVTTNGHLRRRADSFIFVDDEGIDMDSISCSSGSRQTNMGPVDQASRLSTWVTFDDDGKATQLPVPPTERPSCIRLDNVLPPPHGLQNGDSNHATTRAWNQNRGQNGGPEHHLLDLTPDSSSNGGFHSSVDSSVSYAEKNPFFNEAFDDVKPSTINPFSSFFDGGQKMEEWSQADGRHMDLGSDLLSPVHQSQNTQTIFFGESGGGGDVFHDGPLTNKLDELEHLRSLQIYDPHHAGSPGHLDYDDEGVEEGEEVQEHPAGDDPYLPSHMVAQEGWPMLLRIPEKKNIMSSRHWGPIYVRLSDDGFLRLFYERGLDKPFRSLRLQPQHEVSEHRLQSYEDTGRVHTLSVELLQYREKRRIQPKSPVTHQPVREQLVKLATPCYHDYLSFRHALGQRLRRLHHSDGAPPGSLAPVTAPTAGVLQLSEEEVQVEVRDEFYGTVAEGDGRILKQLVVTRVAVLAFLSGLPRCQLGLNDVQVKGKELVSRHDIVPTSTTRWIRLYDLELHEEHADELQFLTTRAVVFTPPQRCRFELLRFRTPFTERTLPFTLRTVASVKGAEVTVQSWLLMSQGFTSNRDTFNLIPCENVAIRYPIPEIWAKNFRRDGVIGEKSLKARFNKGASFGTASASGAEPAMRVTLGAAKYEQAFKSVVWRIPRLPDKNSALGHPHTFFCRLELGSDQEVPRALERQLEVEFDMPAAAASKVTVRSLSVDDRTDVKKWINYKSHFFYQVPIEHKREDITDMGNVPADRPGECAHQ</sequence>
<organism evidence="8 9">
    <name type="scientific">Merluccius polli</name>
    <name type="common">Benguela hake</name>
    <name type="synonym">Merluccius cadenati</name>
    <dbReference type="NCBI Taxonomy" id="89951"/>
    <lineage>
        <taxon>Eukaryota</taxon>
        <taxon>Metazoa</taxon>
        <taxon>Chordata</taxon>
        <taxon>Craniata</taxon>
        <taxon>Vertebrata</taxon>
        <taxon>Euteleostomi</taxon>
        <taxon>Actinopterygii</taxon>
        <taxon>Neopterygii</taxon>
        <taxon>Teleostei</taxon>
        <taxon>Neoteleostei</taxon>
        <taxon>Acanthomorphata</taxon>
        <taxon>Zeiogadaria</taxon>
        <taxon>Gadariae</taxon>
        <taxon>Gadiformes</taxon>
        <taxon>Gadoidei</taxon>
        <taxon>Merlucciidae</taxon>
        <taxon>Merluccius</taxon>
    </lineage>
</organism>
<comment type="subcellular location">
    <subcellularLocation>
        <location evidence="1">Cytoplasm</location>
    </subcellularLocation>
</comment>
<protein>
    <submittedName>
        <fullName evidence="8">Stonin-2</fullName>
    </submittedName>
</protein>
<evidence type="ECO:0000259" key="7">
    <source>
        <dbReference type="PROSITE" id="PS51072"/>
    </source>
</evidence>
<gene>
    <name evidence="8" type="primary">Ston2</name>
    <name evidence="8" type="ORF">N1851_006354</name>
</gene>
<reference evidence="8" key="1">
    <citation type="journal article" date="2023" name="Front. Mar. Sci.">
        <title>A new Merluccius polli reference genome to investigate the effects of global change in West African waters.</title>
        <authorList>
            <person name="Mateo J.L."/>
            <person name="Blanco-Fernandez C."/>
            <person name="Garcia-Vazquez E."/>
            <person name="Machado-Schiaffino G."/>
        </authorList>
    </citation>
    <scope>NUCLEOTIDE SEQUENCE</scope>
    <source>
        <strain evidence="8">C29</strain>
        <tissue evidence="8">Fin</tissue>
    </source>
</reference>
<feature type="region of interest" description="Disordered" evidence="5">
    <location>
        <begin position="293"/>
        <end position="326"/>
    </location>
</feature>
<evidence type="ECO:0000256" key="1">
    <source>
        <dbReference type="ARBA" id="ARBA00004496"/>
    </source>
</evidence>
<feature type="compositionally biased region" description="Acidic residues" evidence="5">
    <location>
        <begin position="302"/>
        <end position="312"/>
    </location>
</feature>
<dbReference type="AlphaFoldDB" id="A0AA47N5L4"/>
<dbReference type="GO" id="GO:0006897">
    <property type="term" value="P:endocytosis"/>
    <property type="evidence" value="ECO:0007669"/>
    <property type="project" value="UniProtKB-KW"/>
</dbReference>
<dbReference type="GO" id="GO:0030100">
    <property type="term" value="P:regulation of endocytosis"/>
    <property type="evidence" value="ECO:0007669"/>
    <property type="project" value="UniProtKB-UniRule"/>
</dbReference>
<dbReference type="PANTHER" id="PTHR10529">
    <property type="entry name" value="AP COMPLEX SUBUNIT MU"/>
    <property type="match status" value="1"/>
</dbReference>
<dbReference type="InterPro" id="IPR022699">
    <property type="entry name" value="Stonin2_N"/>
</dbReference>
<name>A0AA47N5L4_MERPO</name>
<dbReference type="InterPro" id="IPR036168">
    <property type="entry name" value="AP2_Mu_C_sf"/>
</dbReference>
<keyword evidence="9" id="KW-1185">Reference proteome</keyword>
<evidence type="ECO:0000313" key="8">
    <source>
        <dbReference type="EMBL" id="KAK0152305.1"/>
    </source>
</evidence>
<dbReference type="Proteomes" id="UP001174136">
    <property type="component" value="Unassembled WGS sequence"/>
</dbReference>
<evidence type="ECO:0000256" key="3">
    <source>
        <dbReference type="ARBA" id="ARBA00022490"/>
    </source>
</evidence>
<evidence type="ECO:0000256" key="2">
    <source>
        <dbReference type="ARBA" id="ARBA00005579"/>
    </source>
</evidence>
<dbReference type="PROSITE" id="PS51070">
    <property type="entry name" value="SHD"/>
    <property type="match status" value="1"/>
</dbReference>
<evidence type="ECO:0000313" key="9">
    <source>
        <dbReference type="Proteomes" id="UP001174136"/>
    </source>
</evidence>
<proteinExistence type="inferred from homology"/>
<comment type="caution">
    <text evidence="8">The sequence shown here is derived from an EMBL/GenBank/DDBJ whole genome shotgun (WGS) entry which is preliminary data.</text>
</comment>
<feature type="compositionally biased region" description="Polar residues" evidence="5">
    <location>
        <begin position="146"/>
        <end position="162"/>
    </location>
</feature>
<dbReference type="Pfam" id="PF12016">
    <property type="entry name" value="Stonin2_N"/>
    <property type="match status" value="1"/>
</dbReference>